<dbReference type="Pfam" id="PF13385">
    <property type="entry name" value="Laminin_G_3"/>
    <property type="match status" value="1"/>
</dbReference>
<accession>A0A6C0AMP7</accession>
<evidence type="ECO:0000313" key="2">
    <source>
        <dbReference type="EMBL" id="QHS81038.1"/>
    </source>
</evidence>
<evidence type="ECO:0000256" key="1">
    <source>
        <dbReference type="SAM" id="Phobius"/>
    </source>
</evidence>
<organism evidence="2">
    <name type="scientific">viral metagenome</name>
    <dbReference type="NCBI Taxonomy" id="1070528"/>
    <lineage>
        <taxon>unclassified sequences</taxon>
        <taxon>metagenomes</taxon>
        <taxon>organismal metagenomes</taxon>
    </lineage>
</organism>
<dbReference type="EMBL" id="MN740729">
    <property type="protein sequence ID" value="QHS81038.1"/>
    <property type="molecule type" value="Genomic_DNA"/>
</dbReference>
<keyword evidence="1" id="KW-1133">Transmembrane helix</keyword>
<sequence length="297" mass="33657">MADAAGGITLSGADALSQVLLGVVLVIVVYIVLATSEFLYKSFTRMYKDRVELFANTYVSGPKMYSVIQDPRIPQSKTIYFSDNQRSGIEFSYSLFTYIRSDTFDNNDTSSLYHILHKGYGKMYPLLGPGIFCWGNKNTLRIFMNCYHTWDNYTDIENIPVDKWFHLTVTCKGNTLFVYINGNLKTKMALSNNTPPYQNYGNVYAFSNRKLTLNSTNTVSLLNDPMFSTDTPGHLNSITFNGPIKGMISRVFYFGYALTYSEIQALLNMGPSRTIEGDVNMSTEYLSDTWWTNKQGP</sequence>
<protein>
    <recommendedName>
        <fullName evidence="3">Lectin/glucanase superfamily protein</fullName>
    </recommendedName>
</protein>
<reference evidence="2" key="1">
    <citation type="journal article" date="2020" name="Nature">
        <title>Giant virus diversity and host interactions through global metagenomics.</title>
        <authorList>
            <person name="Schulz F."/>
            <person name="Roux S."/>
            <person name="Paez-Espino D."/>
            <person name="Jungbluth S."/>
            <person name="Walsh D.A."/>
            <person name="Denef V.J."/>
            <person name="McMahon K.D."/>
            <person name="Konstantinidis K.T."/>
            <person name="Eloe-Fadrosh E.A."/>
            <person name="Kyrpides N.C."/>
            <person name="Woyke T."/>
        </authorList>
    </citation>
    <scope>NUCLEOTIDE SEQUENCE</scope>
    <source>
        <strain evidence="2">GVMAG-S-1101161-73</strain>
    </source>
</reference>
<dbReference type="SUPFAM" id="SSF49899">
    <property type="entry name" value="Concanavalin A-like lectins/glucanases"/>
    <property type="match status" value="1"/>
</dbReference>
<keyword evidence="1" id="KW-0812">Transmembrane</keyword>
<name>A0A6C0AMP7_9ZZZZ</name>
<proteinExistence type="predicted"/>
<feature type="transmembrane region" description="Helical" evidence="1">
    <location>
        <begin position="19"/>
        <end position="40"/>
    </location>
</feature>
<dbReference type="AlphaFoldDB" id="A0A6C0AMP7"/>
<dbReference type="InterPro" id="IPR013320">
    <property type="entry name" value="ConA-like_dom_sf"/>
</dbReference>
<evidence type="ECO:0008006" key="3">
    <source>
        <dbReference type="Google" id="ProtNLM"/>
    </source>
</evidence>
<dbReference type="Gene3D" id="2.60.120.200">
    <property type="match status" value="1"/>
</dbReference>
<keyword evidence="1" id="KW-0472">Membrane</keyword>